<reference evidence="2 3" key="1">
    <citation type="submission" date="2019-04" db="EMBL/GenBank/DDBJ databases">
        <title>Psychroflexus halotolerans sp. nov., isolated from a marine solar saltern.</title>
        <authorList>
            <person name="Feng X."/>
        </authorList>
    </citation>
    <scope>NUCLEOTIDE SEQUENCE [LARGE SCALE GENOMIC DNA]</scope>
    <source>
        <strain evidence="2 3">WDS2C27</strain>
    </source>
</reference>
<dbReference type="AlphaFoldDB" id="A0A4V6ALA1"/>
<name>A0A4V6ALA1_9FLAO</name>
<evidence type="ECO:0000256" key="1">
    <source>
        <dbReference type="SAM" id="Phobius"/>
    </source>
</evidence>
<keyword evidence="1" id="KW-0472">Membrane</keyword>
<feature type="transmembrane region" description="Helical" evidence="1">
    <location>
        <begin position="242"/>
        <end position="267"/>
    </location>
</feature>
<dbReference type="RefSeq" id="WP_138932623.1">
    <property type="nucleotide sequence ID" value="NZ_SWMU01000004.1"/>
</dbReference>
<keyword evidence="1" id="KW-0812">Transmembrane</keyword>
<dbReference type="OrthoDB" id="1452202at2"/>
<dbReference type="PANTHER" id="PTHR37305">
    <property type="entry name" value="INTEGRAL MEMBRANE PROTEIN-RELATED"/>
    <property type="match status" value="1"/>
</dbReference>
<evidence type="ECO:0000313" key="3">
    <source>
        <dbReference type="Proteomes" id="UP000306552"/>
    </source>
</evidence>
<feature type="transmembrane region" description="Helical" evidence="1">
    <location>
        <begin position="154"/>
        <end position="172"/>
    </location>
</feature>
<keyword evidence="3" id="KW-1185">Reference proteome</keyword>
<keyword evidence="1" id="KW-1133">Transmembrane helix</keyword>
<sequence length="272" mass="31441">MRRLINIELFKLRHSRSAKIMTILYFSLFLSAALLSTIKFDFGPFNFRLADQGIYNFPYTWHFMSFFVAFLKIILAIVIVSMMSSEYTNRTLKQNLIDGLSKKEFILSKFYVSVLYALCSTILLFVVTLVLGLIFSDYDEFQIIFSDLEYIGGYFVKLLGFFSLCLFLGLLVKRSAFALGFLFLLWIVEGIIGASLHDTKFDFISDYTPLNAMWRLIPEPITRLDIINSAAKQLNAEIMQDYSVSIFTIITVLAWTFLCVFGAYRLLKKRDL</sequence>
<feature type="transmembrane region" description="Helical" evidence="1">
    <location>
        <begin position="60"/>
        <end position="83"/>
    </location>
</feature>
<dbReference type="Proteomes" id="UP000306552">
    <property type="component" value="Unassembled WGS sequence"/>
</dbReference>
<proteinExistence type="predicted"/>
<accession>A0A4V6ALA1</accession>
<evidence type="ECO:0000313" key="2">
    <source>
        <dbReference type="EMBL" id="TKS55795.1"/>
    </source>
</evidence>
<feature type="transmembrane region" description="Helical" evidence="1">
    <location>
        <begin position="110"/>
        <end position="134"/>
    </location>
</feature>
<gene>
    <name evidence="2" type="ORF">FCN74_10890</name>
</gene>
<dbReference type="EMBL" id="SWMU01000004">
    <property type="protein sequence ID" value="TKS55795.1"/>
    <property type="molecule type" value="Genomic_DNA"/>
</dbReference>
<organism evidence="2 3">
    <name type="scientific">Mesohalobacter halotolerans</name>
    <dbReference type="NCBI Taxonomy" id="1883405"/>
    <lineage>
        <taxon>Bacteria</taxon>
        <taxon>Pseudomonadati</taxon>
        <taxon>Bacteroidota</taxon>
        <taxon>Flavobacteriia</taxon>
        <taxon>Flavobacteriales</taxon>
        <taxon>Flavobacteriaceae</taxon>
        <taxon>Mesohalobacter</taxon>
    </lineage>
</organism>
<feature type="transmembrane region" description="Helical" evidence="1">
    <location>
        <begin position="179"/>
        <end position="197"/>
    </location>
</feature>
<dbReference type="Pfam" id="PF12730">
    <property type="entry name" value="ABC2_membrane_4"/>
    <property type="match status" value="1"/>
</dbReference>
<dbReference type="PANTHER" id="PTHR37305:SF1">
    <property type="entry name" value="MEMBRANE PROTEIN"/>
    <property type="match status" value="1"/>
</dbReference>
<comment type="caution">
    <text evidence="2">The sequence shown here is derived from an EMBL/GenBank/DDBJ whole genome shotgun (WGS) entry which is preliminary data.</text>
</comment>
<feature type="transmembrane region" description="Helical" evidence="1">
    <location>
        <begin position="20"/>
        <end position="40"/>
    </location>
</feature>
<protein>
    <submittedName>
        <fullName evidence="2">ABC transporter permease</fullName>
    </submittedName>
</protein>